<accession>A0A520KX04</accession>
<dbReference type="InterPro" id="IPR017850">
    <property type="entry name" value="Alkaline_phosphatase_core_sf"/>
</dbReference>
<dbReference type="EMBL" id="RXIL01000063">
    <property type="protein sequence ID" value="RZN69994.1"/>
    <property type="molecule type" value="Genomic_DNA"/>
</dbReference>
<sequence length="406" mass="46149">MNISDETIFELKERGFIRGDLVKPDYRGFCISNIGPTISEFLGIKFEEGMSLQEMKIIKNAMKNRGISDHYDNIVLLFIDSINDGILNHLIDNSHLGKRKMIRGMLTSTFPSVTPTCLASMVSGKPPISHGVVGFNFLIKGEIADVFELRSVINGKKLSGADHYLKDVFDTDSIFDLCGEEEINTKMILPHQIAERETTKMIAKGMTIEGYRDLDEMSLILKKNVEDGLTYVYIPIFDEIIHKFGTSDDKIYEISLNLADKFRSIFKVKEEKTLLFIVSDHYQIDLNYKKEVRLDDEELTKNFVYPPGISGGRVAYLYTDEAEEVKRELSKYDNITPLMAKEALEEGLFGDGEEKKEFKERIGDVIVIAKGDAHLYYPYKKVVENKASHGALNSEEMMVPFSLIEL</sequence>
<dbReference type="InterPro" id="IPR002591">
    <property type="entry name" value="Phosphodiest/P_Trfase"/>
</dbReference>
<organism evidence="1 2">
    <name type="scientific">Candidatus Methanolliviera hydrocarbonicum</name>
    <dbReference type="NCBI Taxonomy" id="2491085"/>
    <lineage>
        <taxon>Archaea</taxon>
        <taxon>Methanobacteriati</taxon>
        <taxon>Methanobacteriota</taxon>
        <taxon>Candidatus Methanoliparia</taxon>
        <taxon>Candidatus Methanoliparales</taxon>
        <taxon>Candidatus Methanollivieraceae</taxon>
        <taxon>Candidatus Methanolliviera</taxon>
    </lineage>
</organism>
<proteinExistence type="predicted"/>
<dbReference type="Pfam" id="PF01663">
    <property type="entry name" value="Phosphodiest"/>
    <property type="match status" value="1"/>
</dbReference>
<protein>
    <recommendedName>
        <fullName evidence="3">Alkaline phosphatase family protein</fullName>
    </recommendedName>
</protein>
<name>A0A520KX04_9EURY</name>
<evidence type="ECO:0000313" key="1">
    <source>
        <dbReference type="EMBL" id="RZN69994.1"/>
    </source>
</evidence>
<evidence type="ECO:0008006" key="3">
    <source>
        <dbReference type="Google" id="ProtNLM"/>
    </source>
</evidence>
<reference evidence="1 2" key="1">
    <citation type="journal article" date="2019" name="Nat. Microbiol.">
        <title>Wide diversity of methane and short-chain alkane metabolisms in uncultured archaea.</title>
        <authorList>
            <person name="Borrel G."/>
            <person name="Adam P.S."/>
            <person name="McKay L.J."/>
            <person name="Chen L.X."/>
            <person name="Sierra-Garcia I.N."/>
            <person name="Sieber C.M."/>
            <person name="Letourneur Q."/>
            <person name="Ghozlane A."/>
            <person name="Andersen G.L."/>
            <person name="Li W.J."/>
            <person name="Hallam S.J."/>
            <person name="Muyzer G."/>
            <person name="de Oliveira V.M."/>
            <person name="Inskeep W.P."/>
            <person name="Banfield J.F."/>
            <person name="Gribaldo S."/>
        </authorList>
    </citation>
    <scope>NUCLEOTIDE SEQUENCE [LARGE SCALE GENOMIC DNA]</scope>
    <source>
        <strain evidence="1">NM1b</strain>
    </source>
</reference>
<dbReference type="Gene3D" id="3.40.720.10">
    <property type="entry name" value="Alkaline Phosphatase, subunit A"/>
    <property type="match status" value="1"/>
</dbReference>
<gene>
    <name evidence="1" type="ORF">EF807_03885</name>
</gene>
<dbReference type="Proteomes" id="UP000320766">
    <property type="component" value="Unassembled WGS sequence"/>
</dbReference>
<dbReference type="SUPFAM" id="SSF53649">
    <property type="entry name" value="Alkaline phosphatase-like"/>
    <property type="match status" value="1"/>
</dbReference>
<dbReference type="AlphaFoldDB" id="A0A520KX04"/>
<evidence type="ECO:0000313" key="2">
    <source>
        <dbReference type="Proteomes" id="UP000320766"/>
    </source>
</evidence>
<comment type="caution">
    <text evidence="1">The sequence shown here is derived from an EMBL/GenBank/DDBJ whole genome shotgun (WGS) entry which is preliminary data.</text>
</comment>